<feature type="coiled-coil region" evidence="10">
    <location>
        <begin position="269"/>
        <end position="300"/>
    </location>
</feature>
<dbReference type="GO" id="GO:0005789">
    <property type="term" value="C:endoplasmic reticulum membrane"/>
    <property type="evidence" value="ECO:0007669"/>
    <property type="project" value="UniProtKB-SubCell"/>
</dbReference>
<evidence type="ECO:0000256" key="10">
    <source>
        <dbReference type="SAM" id="Coils"/>
    </source>
</evidence>
<comment type="similarity">
    <text evidence="9">Belongs to the plant Proton pump-interactor protein family.</text>
</comment>
<feature type="coiled-coil region" evidence="10">
    <location>
        <begin position="91"/>
        <end position="121"/>
    </location>
</feature>
<keyword evidence="8 12" id="KW-0472">Membrane</keyword>
<dbReference type="OrthoDB" id="2195113at2759"/>
<keyword evidence="5" id="KW-0256">Endoplasmic reticulum</keyword>
<gene>
    <name evidence="14" type="primary">LOC110783627</name>
</gene>
<feature type="transmembrane region" description="Helical" evidence="12">
    <location>
        <begin position="592"/>
        <end position="614"/>
    </location>
</feature>
<organism evidence="13 14">
    <name type="scientific">Spinacia oleracea</name>
    <name type="common">Spinach</name>
    <dbReference type="NCBI Taxonomy" id="3562"/>
    <lineage>
        <taxon>Eukaryota</taxon>
        <taxon>Viridiplantae</taxon>
        <taxon>Streptophyta</taxon>
        <taxon>Embryophyta</taxon>
        <taxon>Tracheophyta</taxon>
        <taxon>Spermatophyta</taxon>
        <taxon>Magnoliopsida</taxon>
        <taxon>eudicotyledons</taxon>
        <taxon>Gunneridae</taxon>
        <taxon>Pentapetalae</taxon>
        <taxon>Caryophyllales</taxon>
        <taxon>Chenopodiaceae</taxon>
        <taxon>Chenopodioideae</taxon>
        <taxon>Anserineae</taxon>
        <taxon>Spinacia</taxon>
    </lineage>
</organism>
<keyword evidence="6 12" id="KW-1133">Transmembrane helix</keyword>
<dbReference type="InterPro" id="IPR055282">
    <property type="entry name" value="PPI1-4"/>
</dbReference>
<sequence>MGVEVAGSELPKENGGDVKTKLFGLENGKIDFSEVITFGSHGVDEVQSTGEANEASNASFPKDAVDEWPQVQTHYFHFVRRHRSLEDPSLNAKIEEARKDIQKKSEKINQLYEDLRVKNSEKSELYDELNAIKGEKEQNWAFINEKRSQMKPLQEALGSLRGGGGGEKGFRICSTEEELNQLIKSVEYRMQHETMSLKEEKQLVKEIKELEATRPKVIAEMARRAEIQESMGQKDVLQDQVKLLGTNLDGVRKQQADIKAKTNRLGPQLDAVKKQVDTILKELAKAKEQKDKALENSRNLWSLREEGSKDFNQSRNILRQAENLAVTKDVKALKELNNAEVEKFMAQWNSNKAFRDDYEKKILTSLDKRQLSRDGRMRNFDEKPLVARAEPPRPSETDVASKATSKKEVAKTTSKAENLPAEKAQKELNKGSKDSKTTSERELELELEEDVFVVDKPKKTTEISAEKLKEMKKEEEKEKQRQALERKKKMQEKAAAKAALRIQKEAEKKIKERERKLKKKEASTVQATNEEEPTENPDENADNSDEVEEVVETPVPSKAKVQQENALRHRRPIKTRGTLPKAILKKKKSDKYWLWGSAAAAAVVVVLLLFVLGYKYLF</sequence>
<evidence type="ECO:0000256" key="7">
    <source>
        <dbReference type="ARBA" id="ARBA00023054"/>
    </source>
</evidence>
<evidence type="ECO:0000256" key="6">
    <source>
        <dbReference type="ARBA" id="ARBA00022989"/>
    </source>
</evidence>
<keyword evidence="7 10" id="KW-0175">Coiled coil</keyword>
<dbReference type="AlphaFoldDB" id="A0A9R0I6Q8"/>
<evidence type="ECO:0000256" key="8">
    <source>
        <dbReference type="ARBA" id="ARBA00023136"/>
    </source>
</evidence>
<evidence type="ECO:0000256" key="2">
    <source>
        <dbReference type="ARBA" id="ARBA00004389"/>
    </source>
</evidence>
<feature type="compositionally biased region" description="Basic and acidic residues" evidence="11">
    <location>
        <begin position="502"/>
        <end position="515"/>
    </location>
</feature>
<dbReference type="PANTHER" id="PTHR32219">
    <property type="entry name" value="RNA-BINDING PROTEIN YLMH-RELATED"/>
    <property type="match status" value="1"/>
</dbReference>
<reference evidence="14" key="2">
    <citation type="submission" date="2025-08" db="UniProtKB">
        <authorList>
            <consortium name="RefSeq"/>
        </authorList>
    </citation>
    <scope>IDENTIFICATION</scope>
    <source>
        <tissue evidence="14">Leaf</tissue>
    </source>
</reference>
<keyword evidence="4 12" id="KW-0812">Transmembrane</keyword>
<evidence type="ECO:0000256" key="12">
    <source>
        <dbReference type="SAM" id="Phobius"/>
    </source>
</evidence>
<feature type="compositionally biased region" description="Basic and acidic residues" evidence="11">
    <location>
        <begin position="369"/>
        <end position="396"/>
    </location>
</feature>
<evidence type="ECO:0000256" key="9">
    <source>
        <dbReference type="ARBA" id="ARBA00038080"/>
    </source>
</evidence>
<dbReference type="Proteomes" id="UP000813463">
    <property type="component" value="Chromosome 4"/>
</dbReference>
<keyword evidence="3" id="KW-1003">Cell membrane</keyword>
<protein>
    <submittedName>
        <fullName evidence="14">Proton pump-interactor 1</fullName>
    </submittedName>
</protein>
<accession>A0A9R0I6Q8</accession>
<feature type="compositionally biased region" description="Acidic residues" evidence="11">
    <location>
        <begin position="529"/>
        <end position="551"/>
    </location>
</feature>
<dbReference type="GeneID" id="110783627"/>
<feature type="compositionally biased region" description="Basic and acidic residues" evidence="11">
    <location>
        <begin position="423"/>
        <end position="444"/>
    </location>
</feature>
<evidence type="ECO:0000256" key="4">
    <source>
        <dbReference type="ARBA" id="ARBA00022692"/>
    </source>
</evidence>
<dbReference type="RefSeq" id="XP_021843673.1">
    <property type="nucleotide sequence ID" value="XM_021987981.2"/>
</dbReference>
<dbReference type="GO" id="GO:0005886">
    <property type="term" value="C:plasma membrane"/>
    <property type="evidence" value="ECO:0007669"/>
    <property type="project" value="UniProtKB-SubCell"/>
</dbReference>
<feature type="region of interest" description="Disordered" evidence="11">
    <location>
        <begin position="458"/>
        <end position="567"/>
    </location>
</feature>
<reference evidence="13" key="1">
    <citation type="journal article" date="2021" name="Nat. Commun.">
        <title>Genomic analyses provide insights into spinach domestication and the genetic basis of agronomic traits.</title>
        <authorList>
            <person name="Cai X."/>
            <person name="Sun X."/>
            <person name="Xu C."/>
            <person name="Sun H."/>
            <person name="Wang X."/>
            <person name="Ge C."/>
            <person name="Zhang Z."/>
            <person name="Wang Q."/>
            <person name="Fei Z."/>
            <person name="Jiao C."/>
            <person name="Wang Q."/>
        </authorList>
    </citation>
    <scope>NUCLEOTIDE SEQUENCE [LARGE SCALE GENOMIC DNA]</scope>
    <source>
        <strain evidence="13">cv. Varoflay</strain>
    </source>
</reference>
<evidence type="ECO:0000256" key="1">
    <source>
        <dbReference type="ARBA" id="ARBA00004162"/>
    </source>
</evidence>
<feature type="compositionally biased region" description="Basic and acidic residues" evidence="11">
    <location>
        <begin position="458"/>
        <end position="495"/>
    </location>
</feature>
<dbReference type="KEGG" id="soe:110783627"/>
<comment type="subcellular location">
    <subcellularLocation>
        <location evidence="1">Cell membrane</location>
        <topology evidence="1">Single-pass membrane protein</topology>
    </subcellularLocation>
    <subcellularLocation>
        <location evidence="2">Endoplasmic reticulum membrane</location>
        <topology evidence="2">Single-pass membrane protein</topology>
    </subcellularLocation>
</comment>
<feature type="region of interest" description="Disordered" evidence="11">
    <location>
        <begin position="369"/>
        <end position="446"/>
    </location>
</feature>
<keyword evidence="13" id="KW-1185">Reference proteome</keyword>
<evidence type="ECO:0000256" key="5">
    <source>
        <dbReference type="ARBA" id="ARBA00022824"/>
    </source>
</evidence>
<evidence type="ECO:0000313" key="14">
    <source>
        <dbReference type="RefSeq" id="XP_021843673.1"/>
    </source>
</evidence>
<evidence type="ECO:0000256" key="11">
    <source>
        <dbReference type="SAM" id="MobiDB-lite"/>
    </source>
</evidence>
<evidence type="ECO:0000313" key="13">
    <source>
        <dbReference type="Proteomes" id="UP000813463"/>
    </source>
</evidence>
<proteinExistence type="inferred from homology"/>
<name>A0A9R0I6Q8_SPIOL</name>
<evidence type="ECO:0000256" key="3">
    <source>
        <dbReference type="ARBA" id="ARBA00022475"/>
    </source>
</evidence>
<dbReference type="PANTHER" id="PTHR32219:SF2">
    <property type="entry name" value="PROTON PUMP-INTERACTOR 1"/>
    <property type="match status" value="1"/>
</dbReference>